<evidence type="ECO:0000313" key="2">
    <source>
        <dbReference type="EMBL" id="RCX16050.1"/>
    </source>
</evidence>
<dbReference type="InterPro" id="IPR036237">
    <property type="entry name" value="Xyl_isomerase-like_sf"/>
</dbReference>
<dbReference type="PANTHER" id="PTHR12110">
    <property type="entry name" value="HYDROXYPYRUVATE ISOMERASE"/>
    <property type="match status" value="1"/>
</dbReference>
<dbReference type="PANTHER" id="PTHR12110:SF41">
    <property type="entry name" value="INOSOSE DEHYDRATASE"/>
    <property type="match status" value="1"/>
</dbReference>
<dbReference type="Proteomes" id="UP000253034">
    <property type="component" value="Unassembled WGS sequence"/>
</dbReference>
<dbReference type="InterPro" id="IPR013022">
    <property type="entry name" value="Xyl_isomerase-like_TIM-brl"/>
</dbReference>
<comment type="caution">
    <text evidence="2">The sequence shown here is derived from an EMBL/GenBank/DDBJ whole genome shotgun (WGS) entry which is preliminary data.</text>
</comment>
<organism evidence="2 3">
    <name type="scientific">Anaerobacterium chartisolvens</name>
    <dbReference type="NCBI Taxonomy" id="1297424"/>
    <lineage>
        <taxon>Bacteria</taxon>
        <taxon>Bacillati</taxon>
        <taxon>Bacillota</taxon>
        <taxon>Clostridia</taxon>
        <taxon>Eubacteriales</taxon>
        <taxon>Oscillospiraceae</taxon>
        <taxon>Anaerobacterium</taxon>
    </lineage>
</organism>
<keyword evidence="3" id="KW-1185">Reference proteome</keyword>
<dbReference type="EMBL" id="QPJT01000012">
    <property type="protein sequence ID" value="RCX16050.1"/>
    <property type="molecule type" value="Genomic_DNA"/>
</dbReference>
<feature type="domain" description="Xylose isomerase-like TIM barrel" evidence="1">
    <location>
        <begin position="35"/>
        <end position="306"/>
    </location>
</feature>
<dbReference type="OrthoDB" id="2050286at2"/>
<dbReference type="Gene3D" id="3.20.20.150">
    <property type="entry name" value="Divalent-metal-dependent TIM barrel enzymes"/>
    <property type="match status" value="1"/>
</dbReference>
<keyword evidence="2" id="KW-0413">Isomerase</keyword>
<proteinExistence type="predicted"/>
<dbReference type="RefSeq" id="WP_114297978.1">
    <property type="nucleotide sequence ID" value="NZ_QPJT01000012.1"/>
</dbReference>
<accession>A0A369B374</accession>
<dbReference type="InterPro" id="IPR050312">
    <property type="entry name" value="IolE/XylAMocC-like"/>
</dbReference>
<dbReference type="GO" id="GO:0016853">
    <property type="term" value="F:isomerase activity"/>
    <property type="evidence" value="ECO:0007669"/>
    <property type="project" value="UniProtKB-KW"/>
</dbReference>
<dbReference type="Pfam" id="PF01261">
    <property type="entry name" value="AP_endonuc_2"/>
    <property type="match status" value="1"/>
</dbReference>
<evidence type="ECO:0000313" key="3">
    <source>
        <dbReference type="Proteomes" id="UP000253034"/>
    </source>
</evidence>
<gene>
    <name evidence="2" type="ORF">DFR58_11231</name>
</gene>
<name>A0A369B374_9FIRM</name>
<reference evidence="2 3" key="1">
    <citation type="submission" date="2018-07" db="EMBL/GenBank/DDBJ databases">
        <title>Genomic Encyclopedia of Type Strains, Phase IV (KMG-IV): sequencing the most valuable type-strain genomes for metagenomic binning, comparative biology and taxonomic classification.</title>
        <authorList>
            <person name="Goeker M."/>
        </authorList>
    </citation>
    <scope>NUCLEOTIDE SEQUENCE [LARGE SCALE GENOMIC DNA]</scope>
    <source>
        <strain evidence="2 3">DSM 27016</strain>
    </source>
</reference>
<sequence length="321" mass="36347">MKIGCSLDLVDLRYQEPNRNKRESQYYWEELYKMISAAGFKGIELPYEPYWDFGGRTGIPFTLYTVKAAYGSVKKYVEFLNNSGIEEIASIHFNPTMFIGKDLDRYFGAFMHFAVQAVEFAAQAGTKTVIVTPTPDIGELQLNVSVGQGEWPVWVEDFLKRTNETLAKLGEIASKSGVKLAIKNEFWSLAHGGRIDDFLKVLEPGLVGYSADTAHLSIGRTNPADIIKKYKDRLDCVQFCDTAFEDVEDYYKKFNPEYPATGTQKVFCDMGQGKVDLPGIYNTLKECGYNGWVICSCRQTADVMRALLRMRYHLDNVILKA</sequence>
<dbReference type="SUPFAM" id="SSF51658">
    <property type="entry name" value="Xylose isomerase-like"/>
    <property type="match status" value="1"/>
</dbReference>
<evidence type="ECO:0000259" key="1">
    <source>
        <dbReference type="Pfam" id="PF01261"/>
    </source>
</evidence>
<dbReference type="AlphaFoldDB" id="A0A369B374"/>
<protein>
    <submittedName>
        <fullName evidence="2">Sugar phosphate isomerase/epimerase</fullName>
    </submittedName>
</protein>